<dbReference type="PANTHER" id="PTHR43806">
    <property type="entry name" value="PEPTIDASE S8"/>
    <property type="match status" value="1"/>
</dbReference>
<dbReference type="InterPro" id="IPR054399">
    <property type="entry name" value="Fervidolysin-like_N_prodom"/>
</dbReference>
<dbReference type="InterPro" id="IPR036852">
    <property type="entry name" value="Peptidase_S8/S53_dom_sf"/>
</dbReference>
<dbReference type="RefSeq" id="WP_080812391.1">
    <property type="nucleotide sequence ID" value="NZ_CP021983.2"/>
</dbReference>
<feature type="domain" description="Fervidolysin-like N-terminal prodomain" evidence="9">
    <location>
        <begin position="13"/>
        <end position="78"/>
    </location>
</feature>
<dbReference type="InterPro" id="IPR023827">
    <property type="entry name" value="Peptidase_S8_Asp-AS"/>
</dbReference>
<protein>
    <submittedName>
        <fullName evidence="10">Peptidase S8</fullName>
    </submittedName>
</protein>
<dbReference type="InterPro" id="IPR015500">
    <property type="entry name" value="Peptidase_S8_subtilisin-rel"/>
</dbReference>
<comment type="similarity">
    <text evidence="1 6 7">Belongs to the peptidase S8 family.</text>
</comment>
<dbReference type="PANTHER" id="PTHR43806:SF11">
    <property type="entry name" value="CEREVISIN-RELATED"/>
    <property type="match status" value="1"/>
</dbReference>
<dbReference type="EMBL" id="CP021983">
    <property type="protein sequence ID" value="ASC74339.1"/>
    <property type="molecule type" value="Genomic_DNA"/>
</dbReference>
<gene>
    <name evidence="10" type="ORF">XM38_053150</name>
</gene>
<sequence>MNFSARSSNPIKAGEVIIKFKSGASLAGADQLQNGLQASVLATASGDALQLWQIDGMTTAEAIAAYQDHPLVEYIEPNAIYTLQGGPTNTPTTPPLPNDPDLSDQWGLHNTGQTGGIPDVDIDAPEAWQQSTGNTVVVGVIDSGIDYTHPDLNDNMWINAGEIAGNGLDDDGNGYVDDVYGYDFINNDSDPIDDNSHGTHVAGTIAAETNNGIGVAGVAPDAQLMALKIFDAAGTTTTFAITQAIEYATLMGADLTNNSWGGSSPSQAIYDAIAAAGAADQLFIAAAGNGGLDGIGDNNDLIPHYPSNYDLDNIIAVAATDHTDQLGSFSNYGATSVDLAAPGVDILSTIPGGYASFSGTSMATPHVAGVAAQVLSQDPSLSFQEVKQAILDGVDPVAALTGKTVTGGRLNAFNALNPGTTPSDNLSFEFGDFTGWSTLGATTIETDTIGVGPTDGTYQALLTNGSGSVDEASLESFLGLNPGSLDVFGNGNVTTGSALKLAAITVQAGDLLSFDWNFLTNELTPSSFNDFGFFTISDAFSGELADTQADFVSFGGSGFSNQTGYGTFNYIFAQDGTYDIGLGVVDEGDSSVNSGLLVDNFALLDSQSLNNWGFEVGNLTGWRSLGDTSVVTNSFGANPTEGQYQALVTTADGAAPEAALESFLGLQAGALDAMGNGDVQEGSAIEVFSFQADAGDTLSFDWSFLTNEATPSPSFNDFGFVVIDSQFGGELADTGSDVVSFGGADYANQTGYDAFTYEFTQTGVYNVAIGVADVGDTSVNSALLIDNLDLINSSLPVSQGRGGAAVSNQPAVLPANQLLVESPVQPQAPLDTLIDITGQSSLSFELTRESASDNLLSFYLTDSQGGIEVNGQTVLPGQAGYDDAVRERLLDVQWGVDDGASEIFELDLDTLNGQYLAPAMLTRGNSNKLVTLADSLQSQGRWDHSGNSWGFEDWSDFDYNDLVLTQLPGPEAVATV</sequence>
<keyword evidence="2 6" id="KW-0645">Protease</keyword>
<evidence type="ECO:0000256" key="4">
    <source>
        <dbReference type="ARBA" id="ARBA00022825"/>
    </source>
</evidence>
<accession>A0A1Z3HVL5</accession>
<dbReference type="Gene3D" id="3.40.50.200">
    <property type="entry name" value="Peptidase S8/S53 domain"/>
    <property type="match status" value="1"/>
</dbReference>
<dbReference type="PROSITE" id="PS00136">
    <property type="entry name" value="SUBTILASE_ASP"/>
    <property type="match status" value="1"/>
</dbReference>
<evidence type="ECO:0000259" key="8">
    <source>
        <dbReference type="Pfam" id="PF00082"/>
    </source>
</evidence>
<dbReference type="OrthoDB" id="9798386at2"/>
<dbReference type="SUPFAM" id="SSF52743">
    <property type="entry name" value="Subtilisin-like"/>
    <property type="match status" value="1"/>
</dbReference>
<keyword evidence="11" id="KW-1185">Reference proteome</keyword>
<dbReference type="AlphaFoldDB" id="A0A1Z3HVL5"/>
<dbReference type="InterPro" id="IPR034204">
    <property type="entry name" value="PfSUB1-like_cat_dom"/>
</dbReference>
<dbReference type="GO" id="GO:0004252">
    <property type="term" value="F:serine-type endopeptidase activity"/>
    <property type="evidence" value="ECO:0007669"/>
    <property type="project" value="UniProtKB-UniRule"/>
</dbReference>
<feature type="active site" description="Charge relay system" evidence="5 6">
    <location>
        <position position="361"/>
    </location>
</feature>
<feature type="active site" description="Charge relay system" evidence="5 6">
    <location>
        <position position="142"/>
    </location>
</feature>
<dbReference type="PROSITE" id="PS51892">
    <property type="entry name" value="SUBTILASE"/>
    <property type="match status" value="1"/>
</dbReference>
<evidence type="ECO:0000313" key="10">
    <source>
        <dbReference type="EMBL" id="ASC74339.1"/>
    </source>
</evidence>
<dbReference type="GO" id="GO:0006508">
    <property type="term" value="P:proteolysis"/>
    <property type="evidence" value="ECO:0007669"/>
    <property type="project" value="UniProtKB-KW"/>
</dbReference>
<keyword evidence="3 6" id="KW-0378">Hydrolase</keyword>
<dbReference type="InterPro" id="IPR023828">
    <property type="entry name" value="Peptidase_S8_Ser-AS"/>
</dbReference>
<evidence type="ECO:0000256" key="1">
    <source>
        <dbReference type="ARBA" id="ARBA00011073"/>
    </source>
</evidence>
<evidence type="ECO:0000256" key="3">
    <source>
        <dbReference type="ARBA" id="ARBA00022801"/>
    </source>
</evidence>
<evidence type="ECO:0000256" key="6">
    <source>
        <dbReference type="PROSITE-ProRule" id="PRU01240"/>
    </source>
</evidence>
<dbReference type="InterPro" id="IPR022398">
    <property type="entry name" value="Peptidase_S8_His-AS"/>
</dbReference>
<dbReference type="InterPro" id="IPR000209">
    <property type="entry name" value="Peptidase_S8/S53_dom"/>
</dbReference>
<keyword evidence="4 6" id="KW-0720">Serine protease</keyword>
<evidence type="ECO:0000313" key="11">
    <source>
        <dbReference type="Proteomes" id="UP000191901"/>
    </source>
</evidence>
<dbReference type="PRINTS" id="PR00723">
    <property type="entry name" value="SUBTILISIN"/>
</dbReference>
<evidence type="ECO:0000259" key="9">
    <source>
        <dbReference type="Pfam" id="PF22148"/>
    </source>
</evidence>
<reference evidence="10 11" key="1">
    <citation type="journal article" date="2016" name="Biochim. Biophys. Acta">
        <title>Characterization of red-shifted phycobilisomes isolated from the chlorophyll f-containing cyanobacterium Halomicronema hongdechloris.</title>
        <authorList>
            <person name="Li Y."/>
            <person name="Lin Y."/>
            <person name="Garvey C.J."/>
            <person name="Birch D."/>
            <person name="Corkery R.W."/>
            <person name="Loughlin P.C."/>
            <person name="Scheer H."/>
            <person name="Willows R.D."/>
            <person name="Chen M."/>
        </authorList>
    </citation>
    <scope>NUCLEOTIDE SEQUENCE [LARGE SCALE GENOMIC DNA]</scope>
    <source>
        <strain evidence="10 11">C2206</strain>
    </source>
</reference>
<evidence type="ECO:0000256" key="5">
    <source>
        <dbReference type="PIRSR" id="PIRSR615500-1"/>
    </source>
</evidence>
<dbReference type="PROSITE" id="PS00138">
    <property type="entry name" value="SUBTILASE_SER"/>
    <property type="match status" value="1"/>
</dbReference>
<proteinExistence type="inferred from homology"/>
<evidence type="ECO:0000256" key="2">
    <source>
        <dbReference type="ARBA" id="ARBA00022670"/>
    </source>
</evidence>
<feature type="domain" description="Peptidase S8/S53" evidence="8">
    <location>
        <begin position="133"/>
        <end position="393"/>
    </location>
</feature>
<feature type="active site" description="Charge relay system" evidence="5 6">
    <location>
        <position position="197"/>
    </location>
</feature>
<organism evidence="10 11">
    <name type="scientific">Halomicronema hongdechloris C2206</name>
    <dbReference type="NCBI Taxonomy" id="1641165"/>
    <lineage>
        <taxon>Bacteria</taxon>
        <taxon>Bacillati</taxon>
        <taxon>Cyanobacteriota</taxon>
        <taxon>Cyanophyceae</taxon>
        <taxon>Nodosilineales</taxon>
        <taxon>Nodosilineaceae</taxon>
        <taxon>Halomicronema</taxon>
    </lineage>
</organism>
<dbReference type="InterPro" id="IPR050131">
    <property type="entry name" value="Peptidase_S8_subtilisin-like"/>
</dbReference>
<dbReference type="Proteomes" id="UP000191901">
    <property type="component" value="Chromosome"/>
</dbReference>
<dbReference type="Pfam" id="PF22148">
    <property type="entry name" value="Fervidolysin_NPro-like"/>
    <property type="match status" value="1"/>
</dbReference>
<dbReference type="KEGG" id="hhg:XM38_053150"/>
<dbReference type="CDD" id="cd07473">
    <property type="entry name" value="Peptidases_S8_Subtilisin_like"/>
    <property type="match status" value="1"/>
</dbReference>
<evidence type="ECO:0000256" key="7">
    <source>
        <dbReference type="RuleBase" id="RU003355"/>
    </source>
</evidence>
<name>A0A1Z3HVL5_9CYAN</name>
<dbReference type="Pfam" id="PF00082">
    <property type="entry name" value="Peptidase_S8"/>
    <property type="match status" value="1"/>
</dbReference>
<dbReference type="PROSITE" id="PS00137">
    <property type="entry name" value="SUBTILASE_HIS"/>
    <property type="match status" value="1"/>
</dbReference>